<dbReference type="InParanoid" id="G0NI90"/>
<evidence type="ECO:0000313" key="1">
    <source>
        <dbReference type="EMBL" id="EGT31687.1"/>
    </source>
</evidence>
<evidence type="ECO:0000313" key="2">
    <source>
        <dbReference type="Proteomes" id="UP000008068"/>
    </source>
</evidence>
<protein>
    <submittedName>
        <fullName evidence="1">Uncharacterized protein</fullName>
    </submittedName>
</protein>
<name>G0NI90_CAEBE</name>
<keyword evidence="2" id="KW-1185">Reference proteome</keyword>
<reference evidence="2" key="1">
    <citation type="submission" date="2011-07" db="EMBL/GenBank/DDBJ databases">
        <authorList>
            <consortium name="Caenorhabditis brenneri Sequencing and Analysis Consortium"/>
            <person name="Wilson R.K."/>
        </authorList>
    </citation>
    <scope>NUCLEOTIDE SEQUENCE [LARGE SCALE GENOMIC DNA]</scope>
    <source>
        <strain evidence="2">PB2801</strain>
    </source>
</reference>
<accession>G0NI90</accession>
<dbReference type="HOGENOM" id="CLU_3392673_0_0_1"/>
<organism evidence="2">
    <name type="scientific">Caenorhabditis brenneri</name>
    <name type="common">Nematode worm</name>
    <dbReference type="NCBI Taxonomy" id="135651"/>
    <lineage>
        <taxon>Eukaryota</taxon>
        <taxon>Metazoa</taxon>
        <taxon>Ecdysozoa</taxon>
        <taxon>Nematoda</taxon>
        <taxon>Chromadorea</taxon>
        <taxon>Rhabditida</taxon>
        <taxon>Rhabditina</taxon>
        <taxon>Rhabditomorpha</taxon>
        <taxon>Rhabditoidea</taxon>
        <taxon>Rhabditidae</taxon>
        <taxon>Peloderinae</taxon>
        <taxon>Caenorhabditis</taxon>
    </lineage>
</organism>
<dbReference type="AlphaFoldDB" id="G0NI90"/>
<proteinExistence type="predicted"/>
<dbReference type="EMBL" id="GL379888">
    <property type="protein sequence ID" value="EGT31687.1"/>
    <property type="molecule type" value="Genomic_DNA"/>
</dbReference>
<dbReference type="Proteomes" id="UP000008068">
    <property type="component" value="Unassembled WGS sequence"/>
</dbReference>
<sequence length="32" mass="3792">MRSRISSSFLQIPTKNTKKEYPIFFSICLLEL</sequence>
<gene>
    <name evidence="1" type="ORF">CAEBREN_01499</name>
</gene>